<protein>
    <submittedName>
        <fullName evidence="3">Putative secreted protein</fullName>
    </submittedName>
</protein>
<accession>A0A2M4AG50</accession>
<feature type="region of interest" description="Disordered" evidence="1">
    <location>
        <begin position="89"/>
        <end position="117"/>
    </location>
</feature>
<evidence type="ECO:0000313" key="3">
    <source>
        <dbReference type="EMBL" id="MBW39760.1"/>
    </source>
</evidence>
<keyword evidence="2" id="KW-0732">Signal</keyword>
<name>A0A2M4AG50_9DIPT</name>
<sequence length="148" mass="17045">MTTSCARMRRWLSLFLSLSLCCCSLSFSSSLFVPERYSHTHDARTHARTHIHKHTRTHARTLDTRGMWGALFSTAFCGHDVSHARTLTGTHTHTHTGGRARTSTDGRHTHTRRKREGVCRRNTERKTLRWPRGRVVKILARRTTANSR</sequence>
<evidence type="ECO:0000256" key="2">
    <source>
        <dbReference type="SAM" id="SignalP"/>
    </source>
</evidence>
<dbReference type="EMBL" id="GGFK01006439">
    <property type="protein sequence ID" value="MBW39760.1"/>
    <property type="molecule type" value="Transcribed_RNA"/>
</dbReference>
<reference evidence="3" key="1">
    <citation type="submission" date="2018-01" db="EMBL/GenBank/DDBJ databases">
        <title>An insight into the sialome of Amazonian anophelines.</title>
        <authorList>
            <person name="Ribeiro J.M."/>
            <person name="Scarpassa V."/>
            <person name="Calvo E."/>
        </authorList>
    </citation>
    <scope>NUCLEOTIDE SEQUENCE</scope>
    <source>
        <tissue evidence="3">Salivary glands</tissue>
    </source>
</reference>
<evidence type="ECO:0000256" key="1">
    <source>
        <dbReference type="SAM" id="MobiDB-lite"/>
    </source>
</evidence>
<proteinExistence type="predicted"/>
<dbReference type="AlphaFoldDB" id="A0A2M4AG50"/>
<feature type="chain" id="PRO_5014772781" evidence="2">
    <location>
        <begin position="27"/>
        <end position="148"/>
    </location>
</feature>
<organism evidence="3">
    <name type="scientific">Anopheles triannulatus</name>
    <dbReference type="NCBI Taxonomy" id="58253"/>
    <lineage>
        <taxon>Eukaryota</taxon>
        <taxon>Metazoa</taxon>
        <taxon>Ecdysozoa</taxon>
        <taxon>Arthropoda</taxon>
        <taxon>Hexapoda</taxon>
        <taxon>Insecta</taxon>
        <taxon>Pterygota</taxon>
        <taxon>Neoptera</taxon>
        <taxon>Endopterygota</taxon>
        <taxon>Diptera</taxon>
        <taxon>Nematocera</taxon>
        <taxon>Culicoidea</taxon>
        <taxon>Culicidae</taxon>
        <taxon>Anophelinae</taxon>
        <taxon>Anopheles</taxon>
    </lineage>
</organism>
<feature type="signal peptide" evidence="2">
    <location>
        <begin position="1"/>
        <end position="26"/>
    </location>
</feature>